<dbReference type="PROSITE" id="PS50931">
    <property type="entry name" value="HTH_LYSR"/>
    <property type="match status" value="1"/>
</dbReference>
<keyword evidence="3" id="KW-0238">DNA-binding</keyword>
<comment type="similarity">
    <text evidence="1">Belongs to the LysR transcriptional regulatory family.</text>
</comment>
<evidence type="ECO:0000256" key="3">
    <source>
        <dbReference type="ARBA" id="ARBA00023125"/>
    </source>
</evidence>
<dbReference type="SUPFAM" id="SSF46785">
    <property type="entry name" value="Winged helix' DNA-binding domain"/>
    <property type="match status" value="1"/>
</dbReference>
<evidence type="ECO:0000313" key="7">
    <source>
        <dbReference type="Proteomes" id="UP000094936"/>
    </source>
</evidence>
<dbReference type="InterPro" id="IPR000847">
    <property type="entry name" value="LysR_HTH_N"/>
</dbReference>
<dbReference type="PRINTS" id="PR00039">
    <property type="entry name" value="HTHLYSR"/>
</dbReference>
<dbReference type="GO" id="GO:0003700">
    <property type="term" value="F:DNA-binding transcription factor activity"/>
    <property type="evidence" value="ECO:0007669"/>
    <property type="project" value="InterPro"/>
</dbReference>
<dbReference type="Pfam" id="PF03466">
    <property type="entry name" value="LysR_substrate"/>
    <property type="match status" value="1"/>
</dbReference>
<dbReference type="RefSeq" id="WP_068900363.1">
    <property type="nucleotide sequence ID" value="NZ_JBHUIF010000004.1"/>
</dbReference>
<protein>
    <submittedName>
        <fullName evidence="6">LysR family transcriptional regulator</fullName>
    </submittedName>
</protein>
<dbReference type="InterPro" id="IPR036390">
    <property type="entry name" value="WH_DNA-bd_sf"/>
</dbReference>
<dbReference type="SUPFAM" id="SSF53850">
    <property type="entry name" value="Periplasmic binding protein-like II"/>
    <property type="match status" value="1"/>
</dbReference>
<dbReference type="Gene3D" id="3.40.190.10">
    <property type="entry name" value="Periplasmic binding protein-like II"/>
    <property type="match status" value="2"/>
</dbReference>
<dbReference type="EMBL" id="LYBM01000008">
    <property type="protein sequence ID" value="ODA34338.1"/>
    <property type="molecule type" value="Genomic_DNA"/>
</dbReference>
<dbReference type="InterPro" id="IPR005119">
    <property type="entry name" value="LysR_subst-bd"/>
</dbReference>
<evidence type="ECO:0000256" key="1">
    <source>
        <dbReference type="ARBA" id="ARBA00009437"/>
    </source>
</evidence>
<dbReference type="Gene3D" id="1.10.10.10">
    <property type="entry name" value="Winged helix-like DNA-binding domain superfamily/Winged helix DNA-binding domain"/>
    <property type="match status" value="1"/>
</dbReference>
<dbReference type="GO" id="GO:0043565">
    <property type="term" value="F:sequence-specific DNA binding"/>
    <property type="evidence" value="ECO:0007669"/>
    <property type="project" value="TreeGrafter"/>
</dbReference>
<dbReference type="InterPro" id="IPR036388">
    <property type="entry name" value="WH-like_DNA-bd_sf"/>
</dbReference>
<evidence type="ECO:0000256" key="4">
    <source>
        <dbReference type="ARBA" id="ARBA00023163"/>
    </source>
</evidence>
<keyword evidence="2" id="KW-0805">Transcription regulation</keyword>
<dbReference type="Pfam" id="PF00126">
    <property type="entry name" value="HTH_1"/>
    <property type="match status" value="1"/>
</dbReference>
<keyword evidence="7" id="KW-1185">Reference proteome</keyword>
<dbReference type="CDD" id="cd08432">
    <property type="entry name" value="PBP2_GcdR_TrpI_HvrB_AmpR_like"/>
    <property type="match status" value="1"/>
</dbReference>
<evidence type="ECO:0000259" key="5">
    <source>
        <dbReference type="PROSITE" id="PS50931"/>
    </source>
</evidence>
<dbReference type="Proteomes" id="UP000094936">
    <property type="component" value="Unassembled WGS sequence"/>
</dbReference>
<dbReference type="GO" id="GO:0006351">
    <property type="term" value="P:DNA-templated transcription"/>
    <property type="evidence" value="ECO:0007669"/>
    <property type="project" value="TreeGrafter"/>
</dbReference>
<dbReference type="PANTHER" id="PTHR30537">
    <property type="entry name" value="HTH-TYPE TRANSCRIPTIONAL REGULATOR"/>
    <property type="match status" value="1"/>
</dbReference>
<dbReference type="OrthoDB" id="6787458at2"/>
<sequence>MNRLAHLNGIKAFEAAARHLSFVAAAEELNVTPAAVGQQVRQLEDWLGIKLFIRATSGQARLTLTEEAKQAYPDIYQGFNLILNGLSKLKSPNFDEKLTVSVSPSIAAKWLLPRIADFQLRFPDYDLCISTKIETQDYAKESIDIGIRYGNGYWPGYESLFLMDEEIFPVCTPEFAQNYQLKEDSMETLADIPLLFDVSVEKNKLYPSWTEWFEKQKLAIPDNHVGLKINSFSEVIESAIRGEGLALARSILVEKDLAEGKLVCPFDIGAVSYTSNFAYYAVWTAGGVVSEKVEDFKLWLQAQV</sequence>
<evidence type="ECO:0000313" key="6">
    <source>
        <dbReference type="EMBL" id="ODA34338.1"/>
    </source>
</evidence>
<dbReference type="STRING" id="1080227.A8L45_06330"/>
<feature type="domain" description="HTH lysR-type" evidence="5">
    <location>
        <begin position="1"/>
        <end position="63"/>
    </location>
</feature>
<gene>
    <name evidence="6" type="ORF">A8L45_06330</name>
</gene>
<organism evidence="6 7">
    <name type="scientific">Veronia pacifica</name>
    <dbReference type="NCBI Taxonomy" id="1080227"/>
    <lineage>
        <taxon>Bacteria</taxon>
        <taxon>Pseudomonadati</taxon>
        <taxon>Pseudomonadota</taxon>
        <taxon>Gammaproteobacteria</taxon>
        <taxon>Vibrionales</taxon>
        <taxon>Vibrionaceae</taxon>
        <taxon>Veronia</taxon>
    </lineage>
</organism>
<dbReference type="InterPro" id="IPR058163">
    <property type="entry name" value="LysR-type_TF_proteobact-type"/>
</dbReference>
<keyword evidence="4" id="KW-0804">Transcription</keyword>
<evidence type="ECO:0000256" key="2">
    <source>
        <dbReference type="ARBA" id="ARBA00023015"/>
    </source>
</evidence>
<name>A0A1C3EM78_9GAMM</name>
<proteinExistence type="inferred from homology"/>
<reference evidence="6 7" key="1">
    <citation type="submission" date="2016-05" db="EMBL/GenBank/DDBJ databases">
        <title>Genomic Taxonomy of the Vibrionaceae.</title>
        <authorList>
            <person name="Gomez-Gil B."/>
            <person name="Enciso-Ibarra J."/>
        </authorList>
    </citation>
    <scope>NUCLEOTIDE SEQUENCE [LARGE SCALE GENOMIC DNA]</scope>
    <source>
        <strain evidence="6 7">CAIM 1920</strain>
    </source>
</reference>
<dbReference type="PANTHER" id="PTHR30537:SF32">
    <property type="entry name" value="HTH-TYPE TRANSCRIPTIONAL REGULATOR DSDC"/>
    <property type="match status" value="1"/>
</dbReference>
<accession>A0A1C3EM78</accession>
<dbReference type="AlphaFoldDB" id="A0A1C3EM78"/>
<comment type="caution">
    <text evidence="6">The sequence shown here is derived from an EMBL/GenBank/DDBJ whole genome shotgun (WGS) entry which is preliminary data.</text>
</comment>